<evidence type="ECO:0000313" key="1">
    <source>
        <dbReference type="EMBL" id="TYH28540.1"/>
    </source>
</evidence>
<proteinExistence type="predicted"/>
<keyword evidence="2" id="KW-1185">Reference proteome</keyword>
<sequence length="60" mass="6976">MVSGIYQKDMVFTRSLLPCEVMEFIKRIHEETTGKESFLQDGYILQYSPLPPNFIFGARC</sequence>
<gene>
    <name evidence="1" type="ORF">ES288_A02G151400v1</name>
</gene>
<name>A0A5D2HF47_GOSDA</name>
<protein>
    <submittedName>
        <fullName evidence="1">Uncharacterized protein</fullName>
    </submittedName>
</protein>
<reference evidence="1 2" key="1">
    <citation type="submission" date="2019-06" db="EMBL/GenBank/DDBJ databases">
        <title>WGS assembly of Gossypium darwinii.</title>
        <authorList>
            <person name="Chen Z.J."/>
            <person name="Sreedasyam A."/>
            <person name="Ando A."/>
            <person name="Song Q."/>
            <person name="De L."/>
            <person name="Hulse-Kemp A."/>
            <person name="Ding M."/>
            <person name="Ye W."/>
            <person name="Kirkbride R."/>
            <person name="Jenkins J."/>
            <person name="Plott C."/>
            <person name="Lovell J."/>
            <person name="Lin Y.-M."/>
            <person name="Vaughn R."/>
            <person name="Liu B."/>
            <person name="Li W."/>
            <person name="Simpson S."/>
            <person name="Scheffler B."/>
            <person name="Saski C."/>
            <person name="Grover C."/>
            <person name="Hu G."/>
            <person name="Conover J."/>
            <person name="Carlson J."/>
            <person name="Shu S."/>
            <person name="Boston L."/>
            <person name="Williams M."/>
            <person name="Peterson D."/>
            <person name="Mcgee K."/>
            <person name="Jones D."/>
            <person name="Wendel J."/>
            <person name="Stelly D."/>
            <person name="Grimwood J."/>
            <person name="Schmutz J."/>
        </authorList>
    </citation>
    <scope>NUCLEOTIDE SEQUENCE [LARGE SCALE GENOMIC DNA]</scope>
    <source>
        <strain evidence="1">1808015.09</strain>
    </source>
</reference>
<accession>A0A5D2HF47</accession>
<dbReference type="AlphaFoldDB" id="A0A5D2HF47"/>
<dbReference type="Proteomes" id="UP000323506">
    <property type="component" value="Chromosome A02"/>
</dbReference>
<evidence type="ECO:0000313" key="2">
    <source>
        <dbReference type="Proteomes" id="UP000323506"/>
    </source>
</evidence>
<dbReference type="EMBL" id="CM017689">
    <property type="protein sequence ID" value="TYH28540.1"/>
    <property type="molecule type" value="Genomic_DNA"/>
</dbReference>
<organism evidence="1 2">
    <name type="scientific">Gossypium darwinii</name>
    <name type="common">Darwin's cotton</name>
    <name type="synonym">Gossypium barbadense var. darwinii</name>
    <dbReference type="NCBI Taxonomy" id="34276"/>
    <lineage>
        <taxon>Eukaryota</taxon>
        <taxon>Viridiplantae</taxon>
        <taxon>Streptophyta</taxon>
        <taxon>Embryophyta</taxon>
        <taxon>Tracheophyta</taxon>
        <taxon>Spermatophyta</taxon>
        <taxon>Magnoliopsida</taxon>
        <taxon>eudicotyledons</taxon>
        <taxon>Gunneridae</taxon>
        <taxon>Pentapetalae</taxon>
        <taxon>rosids</taxon>
        <taxon>malvids</taxon>
        <taxon>Malvales</taxon>
        <taxon>Malvaceae</taxon>
        <taxon>Malvoideae</taxon>
        <taxon>Gossypium</taxon>
    </lineage>
</organism>